<feature type="region of interest" description="Disordered" evidence="1">
    <location>
        <begin position="25"/>
        <end position="157"/>
    </location>
</feature>
<dbReference type="EMBL" id="JANPWB010000012">
    <property type="protein sequence ID" value="KAJ1114006.1"/>
    <property type="molecule type" value="Genomic_DNA"/>
</dbReference>
<feature type="compositionally biased region" description="Basic and acidic residues" evidence="1">
    <location>
        <begin position="52"/>
        <end position="72"/>
    </location>
</feature>
<dbReference type="AlphaFoldDB" id="A0AAV7ND70"/>
<reference evidence="2" key="1">
    <citation type="journal article" date="2022" name="bioRxiv">
        <title>Sequencing and chromosome-scale assembly of the giantPleurodeles waltlgenome.</title>
        <authorList>
            <person name="Brown T."/>
            <person name="Elewa A."/>
            <person name="Iarovenko S."/>
            <person name="Subramanian E."/>
            <person name="Araus A.J."/>
            <person name="Petzold A."/>
            <person name="Susuki M."/>
            <person name="Suzuki K.-i.T."/>
            <person name="Hayashi T."/>
            <person name="Toyoda A."/>
            <person name="Oliveira C."/>
            <person name="Osipova E."/>
            <person name="Leigh N.D."/>
            <person name="Simon A."/>
            <person name="Yun M.H."/>
        </authorList>
    </citation>
    <scope>NUCLEOTIDE SEQUENCE</scope>
    <source>
        <strain evidence="2">20211129_DDA</strain>
        <tissue evidence="2">Liver</tissue>
    </source>
</reference>
<accession>A0AAV7ND70</accession>
<sequence length="202" mass="22573">MRDRDPRAFRGLAKKRKKLAEIKVKEIRKTSRLSIDPAQDTTDWRWPSGVHGGKDGLPRFLDDDDAGTHPENPDIGVPSGTRGEDGQQEQEEEEDAEEPGSKESGRNHEEQEKKADDDRRHGNSKVPREAAEQGREGKNGDTLTDGHAPGGTWLMKGVSPIVVREYLRILPELTRSKSTRGEEHVGCFQNESFDAKQVPEQG</sequence>
<keyword evidence="3" id="KW-1185">Reference proteome</keyword>
<dbReference type="Proteomes" id="UP001066276">
    <property type="component" value="Chromosome 8"/>
</dbReference>
<gene>
    <name evidence="2" type="ORF">NDU88_002246</name>
</gene>
<protein>
    <submittedName>
        <fullName evidence="2">Uncharacterized protein</fullName>
    </submittedName>
</protein>
<proteinExistence type="predicted"/>
<evidence type="ECO:0000313" key="2">
    <source>
        <dbReference type="EMBL" id="KAJ1114006.1"/>
    </source>
</evidence>
<feature type="region of interest" description="Disordered" evidence="1">
    <location>
        <begin position="177"/>
        <end position="202"/>
    </location>
</feature>
<feature type="compositionally biased region" description="Basic and acidic residues" evidence="1">
    <location>
        <begin position="99"/>
        <end position="139"/>
    </location>
</feature>
<evidence type="ECO:0000313" key="3">
    <source>
        <dbReference type="Proteomes" id="UP001066276"/>
    </source>
</evidence>
<comment type="caution">
    <text evidence="2">The sequence shown here is derived from an EMBL/GenBank/DDBJ whole genome shotgun (WGS) entry which is preliminary data.</text>
</comment>
<organism evidence="2 3">
    <name type="scientific">Pleurodeles waltl</name>
    <name type="common">Iberian ribbed newt</name>
    <dbReference type="NCBI Taxonomy" id="8319"/>
    <lineage>
        <taxon>Eukaryota</taxon>
        <taxon>Metazoa</taxon>
        <taxon>Chordata</taxon>
        <taxon>Craniata</taxon>
        <taxon>Vertebrata</taxon>
        <taxon>Euteleostomi</taxon>
        <taxon>Amphibia</taxon>
        <taxon>Batrachia</taxon>
        <taxon>Caudata</taxon>
        <taxon>Salamandroidea</taxon>
        <taxon>Salamandridae</taxon>
        <taxon>Pleurodelinae</taxon>
        <taxon>Pleurodeles</taxon>
    </lineage>
</organism>
<evidence type="ECO:0000256" key="1">
    <source>
        <dbReference type="SAM" id="MobiDB-lite"/>
    </source>
</evidence>
<name>A0AAV7ND70_PLEWA</name>
<feature type="compositionally biased region" description="Acidic residues" evidence="1">
    <location>
        <begin position="86"/>
        <end position="98"/>
    </location>
</feature>